<evidence type="ECO:0000313" key="2">
    <source>
        <dbReference type="Proteomes" id="UP000799440"/>
    </source>
</evidence>
<evidence type="ECO:0000313" key="1">
    <source>
        <dbReference type="EMBL" id="KAF2745484.1"/>
    </source>
</evidence>
<dbReference type="EMBL" id="MU006582">
    <property type="protein sequence ID" value="KAF2745484.1"/>
    <property type="molecule type" value="Genomic_DNA"/>
</dbReference>
<reference evidence="1" key="1">
    <citation type="journal article" date="2020" name="Stud. Mycol.">
        <title>101 Dothideomycetes genomes: a test case for predicting lifestyles and emergence of pathogens.</title>
        <authorList>
            <person name="Haridas S."/>
            <person name="Albert R."/>
            <person name="Binder M."/>
            <person name="Bloem J."/>
            <person name="Labutti K."/>
            <person name="Salamov A."/>
            <person name="Andreopoulos B."/>
            <person name="Baker S."/>
            <person name="Barry K."/>
            <person name="Bills G."/>
            <person name="Bluhm B."/>
            <person name="Cannon C."/>
            <person name="Castanera R."/>
            <person name="Culley D."/>
            <person name="Daum C."/>
            <person name="Ezra D."/>
            <person name="Gonzalez J."/>
            <person name="Henrissat B."/>
            <person name="Kuo A."/>
            <person name="Liang C."/>
            <person name="Lipzen A."/>
            <person name="Lutzoni F."/>
            <person name="Magnuson J."/>
            <person name="Mondo S."/>
            <person name="Nolan M."/>
            <person name="Ohm R."/>
            <person name="Pangilinan J."/>
            <person name="Park H.-J."/>
            <person name="Ramirez L."/>
            <person name="Alfaro M."/>
            <person name="Sun H."/>
            <person name="Tritt A."/>
            <person name="Yoshinaga Y."/>
            <person name="Zwiers L.-H."/>
            <person name="Turgeon B."/>
            <person name="Goodwin S."/>
            <person name="Spatafora J."/>
            <person name="Crous P."/>
            <person name="Grigoriev I."/>
        </authorList>
    </citation>
    <scope>NUCLEOTIDE SEQUENCE</scope>
    <source>
        <strain evidence="1">CBS 119925</strain>
    </source>
</reference>
<name>A0A6A6V6Y8_9PLEO</name>
<dbReference type="AlphaFoldDB" id="A0A6A6V6Y8"/>
<organism evidence="1 2">
    <name type="scientific">Sporormia fimetaria CBS 119925</name>
    <dbReference type="NCBI Taxonomy" id="1340428"/>
    <lineage>
        <taxon>Eukaryota</taxon>
        <taxon>Fungi</taxon>
        <taxon>Dikarya</taxon>
        <taxon>Ascomycota</taxon>
        <taxon>Pezizomycotina</taxon>
        <taxon>Dothideomycetes</taxon>
        <taxon>Pleosporomycetidae</taxon>
        <taxon>Pleosporales</taxon>
        <taxon>Sporormiaceae</taxon>
        <taxon>Sporormia</taxon>
    </lineage>
</organism>
<accession>A0A6A6V6Y8</accession>
<proteinExistence type="predicted"/>
<dbReference type="Proteomes" id="UP000799440">
    <property type="component" value="Unassembled WGS sequence"/>
</dbReference>
<keyword evidence="2" id="KW-1185">Reference proteome</keyword>
<sequence length="133" mass="15104">MVRLWKREGTIITVLEFLFIHGCIRAFAWFYTHGVVCIAKYFICSLIPVTLPSPPYCRGASKFGNRNDVQGPLAHMAVLDSSTYTSLSFPRFTWIAFSIEGVIGGRVRVQGGLYPLRPAYVYYGRHADLQRRP</sequence>
<gene>
    <name evidence="1" type="ORF">M011DRAFT_137564</name>
</gene>
<protein>
    <submittedName>
        <fullName evidence="1">Uncharacterized protein</fullName>
    </submittedName>
</protein>